<dbReference type="EMBL" id="GL883104">
    <property type="protein sequence ID" value="EGG07461.1"/>
    <property type="molecule type" value="Genomic_DNA"/>
</dbReference>
<feature type="active site" description="Nucleophile" evidence="11">
    <location>
        <position position="430"/>
    </location>
</feature>
<dbReference type="RefSeq" id="XP_007409368.1">
    <property type="nucleotide sequence ID" value="XM_007409306.1"/>
</dbReference>
<dbReference type="PANTHER" id="PTHR11686">
    <property type="entry name" value="GAMMA GLUTAMYL TRANSPEPTIDASE"/>
    <property type="match status" value="1"/>
</dbReference>
<evidence type="ECO:0000256" key="12">
    <source>
        <dbReference type="PIRSR" id="PIRSR600101-2"/>
    </source>
</evidence>
<dbReference type="GO" id="GO:0006751">
    <property type="term" value="P:glutathione catabolic process"/>
    <property type="evidence" value="ECO:0007669"/>
    <property type="project" value="UniProtKB-UniRule"/>
</dbReference>
<evidence type="ECO:0000256" key="9">
    <source>
        <dbReference type="ARBA" id="ARBA00023315"/>
    </source>
</evidence>
<evidence type="ECO:0000256" key="6">
    <source>
        <dbReference type="ARBA" id="ARBA00022679"/>
    </source>
</evidence>
<dbReference type="Gene3D" id="3.60.20.40">
    <property type="match status" value="1"/>
</dbReference>
<dbReference type="FunCoup" id="F4RJN2">
    <property type="interactions" value="84"/>
</dbReference>
<evidence type="ECO:0000256" key="10">
    <source>
        <dbReference type="ARBA" id="ARBA00047417"/>
    </source>
</evidence>
<evidence type="ECO:0000256" key="2">
    <source>
        <dbReference type="ARBA" id="ARBA00001089"/>
    </source>
</evidence>
<keyword evidence="14" id="KW-1133">Transmembrane helix</keyword>
<comment type="pathway">
    <text evidence="3 13">Sulfur metabolism; glutathione metabolism.</text>
</comment>
<dbReference type="InterPro" id="IPR055262">
    <property type="entry name" value="GGT_CS"/>
</dbReference>
<evidence type="ECO:0000256" key="1">
    <source>
        <dbReference type="ARBA" id="ARBA00001049"/>
    </source>
</evidence>
<dbReference type="GO" id="GO:0000324">
    <property type="term" value="C:fungal-type vacuole"/>
    <property type="evidence" value="ECO:0007669"/>
    <property type="project" value="TreeGrafter"/>
</dbReference>
<gene>
    <name evidence="15" type="ORF">MELLADRAFT_48096</name>
</gene>
<dbReference type="eggNOG" id="KOG2410">
    <property type="taxonomic scope" value="Eukaryota"/>
</dbReference>
<dbReference type="Gene3D" id="1.10.246.130">
    <property type="match status" value="1"/>
</dbReference>
<accession>F4RJN2</accession>
<evidence type="ECO:0000256" key="7">
    <source>
        <dbReference type="ARBA" id="ARBA00022801"/>
    </source>
</evidence>
<dbReference type="InterPro" id="IPR000101">
    <property type="entry name" value="GGT_peptidase"/>
</dbReference>
<feature type="binding site" evidence="12">
    <location>
        <begin position="500"/>
        <end position="501"/>
    </location>
    <ligand>
        <name>L-glutamate</name>
        <dbReference type="ChEBI" id="CHEBI:29985"/>
    </ligand>
</feature>
<sequence length="619" mass="69074">MRPNHDYEYQALIGNQKSAINRSSFNRKRWIIIIFIIFIITTSIAYQFVISQHYNPETHSSFKKQHERNPSYLVTGWNGAVASEEARCSQIGLDVLKENGTATDAAIATALCVGVVNCFSTGIGGGGFMVIKPAPCRSRQDCVSETPISLDFRESIPGGDLYSEKFLNDPKSSQVGGLAIGIPGELSGFDLAFRKYGGGVSWSRIFEPSINLSKEFQVGHALNQKLYNDGGNDHSQWIKSKPEWRDVFFPNGRDISHVGDLIKRENYSNTLKIIANQGIKPFYEGDIAKQLVDVINREGGQVEMEDFANYQAIVRPALNTTYLNRTIWTTENPSSGPMMIYLLNILEGFQLNRVPRTELEEHRFIESLKYAFARRTELGDPAFLNTTQQDRIKSFIPKTFADETRSKIDNKTYDYKHYDPRYDTVESHGTTHISVLDQWGSAVSLTSTVNLIFGSRVMDPITGIILNDENDDFSVKGKSNSFDLFSSPLNYPQKGKRPVSSMAPIIVEDQEEVWAVLGASGGSRIPSAVASTLLKLDWGYDLSHAIEDARVHHQLLPNQARIETSYPPEFLESLKARGHKISMVDVYSGLAAVQGVVRRSDGLIFASSDSRKHGVPAAY</sequence>
<keyword evidence="16" id="KW-1185">Reference proteome</keyword>
<proteinExistence type="inferred from homology"/>
<dbReference type="UniPathway" id="UPA00204"/>
<keyword evidence="5" id="KW-0645">Protease</keyword>
<evidence type="ECO:0000256" key="13">
    <source>
        <dbReference type="RuleBase" id="RU368068"/>
    </source>
</evidence>
<feature type="transmembrane region" description="Helical" evidence="14">
    <location>
        <begin position="30"/>
        <end position="49"/>
    </location>
</feature>
<dbReference type="PRINTS" id="PR01210">
    <property type="entry name" value="GGTRANSPTASE"/>
</dbReference>
<keyword evidence="14" id="KW-0812">Transmembrane</keyword>
<dbReference type="MEROPS" id="T03.011"/>
<name>F4RJN2_MELLP</name>
<dbReference type="FunFam" id="3.60.20.40:FF:000001">
    <property type="entry name" value="Gamma-glutamyltranspeptidase 1"/>
    <property type="match status" value="1"/>
</dbReference>
<keyword evidence="8" id="KW-0325">Glycoprotein</keyword>
<evidence type="ECO:0000313" key="15">
    <source>
        <dbReference type="EMBL" id="EGG07461.1"/>
    </source>
</evidence>
<dbReference type="Proteomes" id="UP000001072">
    <property type="component" value="Unassembled WGS sequence"/>
</dbReference>
<dbReference type="EC" id="2.3.2.2" evidence="13"/>
<dbReference type="InterPro" id="IPR029055">
    <property type="entry name" value="Ntn_hydrolases_N"/>
</dbReference>
<comment type="catalytic activity">
    <reaction evidence="2 13">
        <text>glutathione + H2O = L-cysteinylglycine + L-glutamate</text>
        <dbReference type="Rhea" id="RHEA:28807"/>
        <dbReference type="ChEBI" id="CHEBI:15377"/>
        <dbReference type="ChEBI" id="CHEBI:29985"/>
        <dbReference type="ChEBI" id="CHEBI:57925"/>
        <dbReference type="ChEBI" id="CHEBI:61694"/>
        <dbReference type="EC" id="3.4.19.13"/>
    </reaction>
</comment>
<dbReference type="InterPro" id="IPR043137">
    <property type="entry name" value="GGT_ssub_C"/>
</dbReference>
<dbReference type="GO" id="GO:0036374">
    <property type="term" value="F:glutathione hydrolase activity"/>
    <property type="evidence" value="ECO:0007669"/>
    <property type="project" value="UniProtKB-UniRule"/>
</dbReference>
<keyword evidence="7 13" id="KW-0378">Hydrolase</keyword>
<dbReference type="VEuPathDB" id="FungiDB:MELLADRAFT_48096"/>
<feature type="binding site" evidence="12">
    <location>
        <position position="522"/>
    </location>
    <ligand>
        <name>L-glutamate</name>
        <dbReference type="ChEBI" id="CHEBI:29985"/>
    </ligand>
</feature>
<dbReference type="HOGENOM" id="CLU_014813_4_0_1"/>
<dbReference type="PROSITE" id="PS00462">
    <property type="entry name" value="G_GLU_TRANSPEPTIDASE"/>
    <property type="match status" value="1"/>
</dbReference>
<dbReference type="STRING" id="747676.F4RJN2"/>
<dbReference type="Pfam" id="PF01019">
    <property type="entry name" value="G_glu_transpept"/>
    <property type="match status" value="1"/>
</dbReference>
<dbReference type="AlphaFoldDB" id="F4RJN2"/>
<comment type="function">
    <text evidence="13">Cleaves the gamma-glutamyl peptide bond of glutathione and glutathione conjugates.</text>
</comment>
<keyword evidence="9 13" id="KW-0012">Acyltransferase</keyword>
<dbReference type="GO" id="GO:0103068">
    <property type="term" value="F:leukotriene C4 gamma-glutamyl transferase activity"/>
    <property type="evidence" value="ECO:0007669"/>
    <property type="project" value="UniProtKB-EC"/>
</dbReference>
<reference evidence="16" key="1">
    <citation type="journal article" date="2011" name="Proc. Natl. Acad. Sci. U.S.A.">
        <title>Obligate biotrophy features unraveled by the genomic analysis of rust fungi.</title>
        <authorList>
            <person name="Duplessis S."/>
            <person name="Cuomo C.A."/>
            <person name="Lin Y.-C."/>
            <person name="Aerts A."/>
            <person name="Tisserant E."/>
            <person name="Veneault-Fourrey C."/>
            <person name="Joly D.L."/>
            <person name="Hacquard S."/>
            <person name="Amselem J."/>
            <person name="Cantarel B.L."/>
            <person name="Chiu R."/>
            <person name="Coutinho P.M."/>
            <person name="Feau N."/>
            <person name="Field M."/>
            <person name="Frey P."/>
            <person name="Gelhaye E."/>
            <person name="Goldberg J."/>
            <person name="Grabherr M.G."/>
            <person name="Kodira C.D."/>
            <person name="Kohler A."/>
            <person name="Kuees U."/>
            <person name="Lindquist E.A."/>
            <person name="Lucas S.M."/>
            <person name="Mago R."/>
            <person name="Mauceli E."/>
            <person name="Morin E."/>
            <person name="Murat C."/>
            <person name="Pangilinan J.L."/>
            <person name="Park R."/>
            <person name="Pearson M."/>
            <person name="Quesneville H."/>
            <person name="Rouhier N."/>
            <person name="Sakthikumar S."/>
            <person name="Salamov A.A."/>
            <person name="Schmutz J."/>
            <person name="Selles B."/>
            <person name="Shapiro H."/>
            <person name="Tanguay P."/>
            <person name="Tuskan G.A."/>
            <person name="Henrissat B."/>
            <person name="Van de Peer Y."/>
            <person name="Rouze P."/>
            <person name="Ellis J.G."/>
            <person name="Dodds P.N."/>
            <person name="Schein J.E."/>
            <person name="Zhong S."/>
            <person name="Hamelin R.C."/>
            <person name="Grigoriev I.V."/>
            <person name="Szabo L.J."/>
            <person name="Martin F."/>
        </authorList>
    </citation>
    <scope>NUCLEOTIDE SEQUENCE [LARGE SCALE GENOMIC DNA]</scope>
    <source>
        <strain evidence="16">98AG31 / pathotype 3-4-7</strain>
    </source>
</reference>
<dbReference type="NCBIfam" id="TIGR00066">
    <property type="entry name" value="g_glut_trans"/>
    <property type="match status" value="1"/>
</dbReference>
<evidence type="ECO:0000313" key="16">
    <source>
        <dbReference type="Proteomes" id="UP000001072"/>
    </source>
</evidence>
<comment type="catalytic activity">
    <reaction evidence="10 13">
        <text>an N-terminal (5-L-glutamyl)-[peptide] + an alpha-amino acid = 5-L-glutamyl amino acid + an N-terminal L-alpha-aminoacyl-[peptide]</text>
        <dbReference type="Rhea" id="RHEA:23904"/>
        <dbReference type="Rhea" id="RHEA-COMP:9780"/>
        <dbReference type="Rhea" id="RHEA-COMP:9795"/>
        <dbReference type="ChEBI" id="CHEBI:77644"/>
        <dbReference type="ChEBI" id="CHEBI:78597"/>
        <dbReference type="ChEBI" id="CHEBI:78599"/>
        <dbReference type="ChEBI" id="CHEBI:78608"/>
        <dbReference type="EC" id="2.3.2.2"/>
    </reaction>
</comment>
<dbReference type="OrthoDB" id="1081007at2759"/>
<comment type="catalytic activity">
    <reaction evidence="1 13">
        <text>an S-substituted glutathione + H2O = an S-substituted L-cysteinylglycine + L-glutamate</text>
        <dbReference type="Rhea" id="RHEA:59468"/>
        <dbReference type="ChEBI" id="CHEBI:15377"/>
        <dbReference type="ChEBI" id="CHEBI:29985"/>
        <dbReference type="ChEBI" id="CHEBI:90779"/>
        <dbReference type="ChEBI" id="CHEBI:143103"/>
        <dbReference type="EC" id="3.4.19.13"/>
    </reaction>
</comment>
<evidence type="ECO:0000256" key="11">
    <source>
        <dbReference type="PIRSR" id="PIRSR600101-1"/>
    </source>
</evidence>
<comment type="similarity">
    <text evidence="4">Belongs to the gamma-glutamyltransferase family.</text>
</comment>
<evidence type="ECO:0000256" key="3">
    <source>
        <dbReference type="ARBA" id="ARBA00005115"/>
    </source>
</evidence>
<evidence type="ECO:0000256" key="14">
    <source>
        <dbReference type="SAM" id="Phobius"/>
    </source>
</evidence>
<feature type="binding site" evidence="12">
    <location>
        <position position="153"/>
    </location>
    <ligand>
        <name>L-glutamate</name>
        <dbReference type="ChEBI" id="CHEBI:29985"/>
    </ligand>
</feature>
<evidence type="ECO:0000256" key="5">
    <source>
        <dbReference type="ARBA" id="ARBA00022670"/>
    </source>
</evidence>
<dbReference type="PANTHER" id="PTHR11686:SF9">
    <property type="entry name" value="RE13973P"/>
    <property type="match status" value="1"/>
</dbReference>
<dbReference type="SUPFAM" id="SSF56235">
    <property type="entry name" value="N-terminal nucleophile aminohydrolases (Ntn hydrolases)"/>
    <property type="match status" value="1"/>
</dbReference>
<protein>
    <recommendedName>
        <fullName evidence="13">Glutathione hydrolase</fullName>
        <ecNumber evidence="13">2.3.2.2</ecNumber>
        <ecNumber evidence="13">3.4.19.13</ecNumber>
    </recommendedName>
    <alternativeName>
        <fullName evidence="13">Gamma-glutamyltransferase</fullName>
    </alternativeName>
    <alternativeName>
        <fullName evidence="13">Gamma-glutamyltranspeptidase</fullName>
    </alternativeName>
</protein>
<dbReference type="GO" id="GO:0006508">
    <property type="term" value="P:proteolysis"/>
    <property type="evidence" value="ECO:0007669"/>
    <property type="project" value="UniProtKB-KW"/>
</dbReference>
<evidence type="ECO:0000256" key="8">
    <source>
        <dbReference type="ARBA" id="ARBA00023180"/>
    </source>
</evidence>
<keyword evidence="14" id="KW-0472">Membrane</keyword>
<dbReference type="EC" id="3.4.19.13" evidence="13"/>
<dbReference type="GeneID" id="18928495"/>
<keyword evidence="6 13" id="KW-0808">Transferase</keyword>
<dbReference type="FunFam" id="1.10.246.130:FF:000005">
    <property type="entry name" value="Gamma-glutamyltranspeptidase 1, putative"/>
    <property type="match status" value="1"/>
</dbReference>
<feature type="binding site" evidence="12">
    <location>
        <begin position="448"/>
        <end position="450"/>
    </location>
    <ligand>
        <name>L-glutamate</name>
        <dbReference type="ChEBI" id="CHEBI:29985"/>
    </ligand>
</feature>
<feature type="binding site" evidence="12">
    <location>
        <position position="472"/>
    </location>
    <ligand>
        <name>L-glutamate</name>
        <dbReference type="ChEBI" id="CHEBI:29985"/>
    </ligand>
</feature>
<dbReference type="InterPro" id="IPR043138">
    <property type="entry name" value="GGT_lsub"/>
</dbReference>
<dbReference type="GO" id="GO:0005886">
    <property type="term" value="C:plasma membrane"/>
    <property type="evidence" value="ECO:0007669"/>
    <property type="project" value="TreeGrafter"/>
</dbReference>
<dbReference type="KEGG" id="mlr:MELLADRAFT_48096"/>
<dbReference type="InParanoid" id="F4RJN2"/>
<organism evidence="16">
    <name type="scientific">Melampsora larici-populina (strain 98AG31 / pathotype 3-4-7)</name>
    <name type="common">Poplar leaf rust fungus</name>
    <dbReference type="NCBI Taxonomy" id="747676"/>
    <lineage>
        <taxon>Eukaryota</taxon>
        <taxon>Fungi</taxon>
        <taxon>Dikarya</taxon>
        <taxon>Basidiomycota</taxon>
        <taxon>Pucciniomycotina</taxon>
        <taxon>Pucciniomycetes</taxon>
        <taxon>Pucciniales</taxon>
        <taxon>Melampsoraceae</taxon>
        <taxon>Melampsora</taxon>
    </lineage>
</organism>
<evidence type="ECO:0000256" key="4">
    <source>
        <dbReference type="ARBA" id="ARBA00009381"/>
    </source>
</evidence>